<sequence>MCGKALFCDERVFACESNHSFDRAKSGYVNLLQSNRKHAAVPGDNKEMVDARSAFLNAGYYEPLLKAVFEEVRRYVPKNDAFVLDAGCGEGYYTKAIAEASNGARVAGVDISKSALAIAAKQVKNVQFAVGSVFHLPVADGTCDVVTELFAPYCGEEFLRVLKPDGVFLSVIPGARHLFGLKTLLYETPYENAVKPFSLPGFSFVSKREVKKTITIQNKTDLWNLFAMTPYAYRTKREAQEKLLSCPLLTTEISFWILAYRKIKGA</sequence>
<name>A0A938X8B6_9FIRM</name>
<evidence type="ECO:0000256" key="1">
    <source>
        <dbReference type="PIRSR" id="PIRSR018249-1"/>
    </source>
</evidence>
<dbReference type="PANTHER" id="PTHR43460:SF1">
    <property type="entry name" value="METHYLTRANSFERASE TYPE 11 DOMAIN-CONTAINING PROTEIN"/>
    <property type="match status" value="1"/>
</dbReference>
<organism evidence="5 6">
    <name type="scientific">Merdimmobilis hominis</name>
    <dbReference type="NCBI Taxonomy" id="2897707"/>
    <lineage>
        <taxon>Bacteria</taxon>
        <taxon>Bacillati</taxon>
        <taxon>Bacillota</taxon>
        <taxon>Clostridia</taxon>
        <taxon>Eubacteriales</taxon>
        <taxon>Oscillospiraceae</taxon>
        <taxon>Merdimmobilis</taxon>
    </lineage>
</organism>
<keyword evidence="2" id="KW-0949">S-adenosyl-L-methionine</keyword>
<dbReference type="Proteomes" id="UP000774750">
    <property type="component" value="Unassembled WGS sequence"/>
</dbReference>
<evidence type="ECO:0000313" key="6">
    <source>
        <dbReference type="Proteomes" id="UP000774750"/>
    </source>
</evidence>
<protein>
    <submittedName>
        <fullName evidence="5">Methyltransferase domain-containing protein</fullName>
    </submittedName>
</protein>
<feature type="binding site" evidence="1">
    <location>
        <position position="15"/>
    </location>
    <ligand>
        <name>Zn(2+)</name>
        <dbReference type="ChEBI" id="CHEBI:29105"/>
    </ligand>
</feature>
<comment type="caution">
    <text evidence="5">The sequence shown here is derived from an EMBL/GenBank/DDBJ whole genome shotgun (WGS) entry which is preliminary data.</text>
</comment>
<evidence type="ECO:0000256" key="2">
    <source>
        <dbReference type="PIRSR" id="PIRSR018249-2"/>
    </source>
</evidence>
<dbReference type="InterPro" id="IPR041698">
    <property type="entry name" value="Methyltransf_25"/>
</dbReference>
<dbReference type="EMBL" id="JACJKY010000011">
    <property type="protein sequence ID" value="MBM6921066.1"/>
    <property type="molecule type" value="Genomic_DNA"/>
</dbReference>
<keyword evidence="5" id="KW-0489">Methyltransferase</keyword>
<dbReference type="InterPro" id="IPR048647">
    <property type="entry name" value="RlmA_N"/>
</dbReference>
<dbReference type="CDD" id="cd02440">
    <property type="entry name" value="AdoMet_MTases"/>
    <property type="match status" value="1"/>
</dbReference>
<dbReference type="Pfam" id="PF13649">
    <property type="entry name" value="Methyltransf_25"/>
    <property type="match status" value="1"/>
</dbReference>
<keyword evidence="5" id="KW-0808">Transferase</keyword>
<evidence type="ECO:0000259" key="4">
    <source>
        <dbReference type="Pfam" id="PF21302"/>
    </source>
</evidence>
<feature type="binding site" evidence="2">
    <location>
        <position position="61"/>
    </location>
    <ligand>
        <name>S-adenosyl-L-methionine</name>
        <dbReference type="ChEBI" id="CHEBI:59789"/>
    </ligand>
</feature>
<evidence type="ECO:0000313" key="5">
    <source>
        <dbReference type="EMBL" id="MBM6921066.1"/>
    </source>
</evidence>
<dbReference type="GO" id="GO:0046872">
    <property type="term" value="F:metal ion binding"/>
    <property type="evidence" value="ECO:0007669"/>
    <property type="project" value="UniProtKB-KW"/>
</dbReference>
<dbReference type="GO" id="GO:0032259">
    <property type="term" value="P:methylation"/>
    <property type="evidence" value="ECO:0007669"/>
    <property type="project" value="UniProtKB-KW"/>
</dbReference>
<keyword evidence="6" id="KW-1185">Reference proteome</keyword>
<dbReference type="Gene3D" id="3.40.50.150">
    <property type="entry name" value="Vaccinia Virus protein VP39"/>
    <property type="match status" value="1"/>
</dbReference>
<dbReference type="Pfam" id="PF21302">
    <property type="entry name" value="Zn_ribbon_RlmA"/>
    <property type="match status" value="1"/>
</dbReference>
<keyword evidence="1" id="KW-0479">Metal-binding</keyword>
<dbReference type="InterPro" id="IPR029063">
    <property type="entry name" value="SAM-dependent_MTases_sf"/>
</dbReference>
<dbReference type="PANTHER" id="PTHR43460">
    <property type="entry name" value="METHYLTRANSFERASE"/>
    <property type="match status" value="1"/>
</dbReference>
<reference evidence="5" key="1">
    <citation type="submission" date="2020-08" db="EMBL/GenBank/DDBJ databases">
        <authorList>
            <person name="Cejkova D."/>
            <person name="Kubasova T."/>
            <person name="Jahodarova E."/>
            <person name="Rychlik I."/>
        </authorList>
    </citation>
    <scope>NUCLEOTIDE SEQUENCE</scope>
    <source>
        <strain evidence="5">An559</strain>
    </source>
</reference>
<reference evidence="5" key="2">
    <citation type="journal article" date="2021" name="Sci. Rep.">
        <title>The distribution of antibiotic resistance genes in chicken gut microbiota commensals.</title>
        <authorList>
            <person name="Juricova H."/>
            <person name="Matiasovicova J."/>
            <person name="Kubasova T."/>
            <person name="Cejkova D."/>
            <person name="Rychlik I."/>
        </authorList>
    </citation>
    <scope>NUCLEOTIDE SEQUENCE</scope>
    <source>
        <strain evidence="5">An559</strain>
    </source>
</reference>
<dbReference type="AlphaFoldDB" id="A0A938X8B6"/>
<feature type="binding site" evidence="1">
    <location>
        <position position="19"/>
    </location>
    <ligand>
        <name>Zn(2+)</name>
        <dbReference type="ChEBI" id="CHEBI:29105"/>
    </ligand>
</feature>
<keyword evidence="1" id="KW-0862">Zinc</keyword>
<feature type="domain" description="23S rRNA (guanine(745)-N(1))-methyltransferase N-terminal" evidence="4">
    <location>
        <begin position="1"/>
        <end position="38"/>
    </location>
</feature>
<feature type="binding site" evidence="2">
    <location>
        <position position="177"/>
    </location>
    <ligand>
        <name>S-adenosyl-L-methionine</name>
        <dbReference type="ChEBI" id="CHEBI:59789"/>
    </ligand>
</feature>
<proteinExistence type="predicted"/>
<dbReference type="PIRSF" id="PIRSF018249">
    <property type="entry name" value="MyrA_prd"/>
    <property type="match status" value="1"/>
</dbReference>
<dbReference type="SUPFAM" id="SSF53335">
    <property type="entry name" value="S-adenosyl-L-methionine-dependent methyltransferases"/>
    <property type="match status" value="1"/>
</dbReference>
<dbReference type="InterPro" id="IPR016718">
    <property type="entry name" value="rRNA_m1G-MeTrfase_A_prd"/>
</dbReference>
<dbReference type="InterPro" id="IPR052939">
    <property type="entry name" value="23S_rRNA_MeTrnsfrase_RlmA"/>
</dbReference>
<evidence type="ECO:0000259" key="3">
    <source>
        <dbReference type="Pfam" id="PF13649"/>
    </source>
</evidence>
<accession>A0A938X8B6</accession>
<dbReference type="GO" id="GO:0008168">
    <property type="term" value="F:methyltransferase activity"/>
    <property type="evidence" value="ECO:0007669"/>
    <property type="project" value="UniProtKB-KW"/>
</dbReference>
<feature type="binding site" evidence="2">
    <location>
        <begin position="90"/>
        <end position="91"/>
    </location>
    <ligand>
        <name>S-adenosyl-L-methionine</name>
        <dbReference type="ChEBI" id="CHEBI:59789"/>
    </ligand>
</feature>
<feature type="domain" description="Methyltransferase" evidence="3">
    <location>
        <begin position="83"/>
        <end position="166"/>
    </location>
</feature>
<gene>
    <name evidence="5" type="ORF">H6A12_07865</name>
</gene>